<dbReference type="Proteomes" id="UP000295604">
    <property type="component" value="Unassembled WGS sequence"/>
</dbReference>
<evidence type="ECO:0000259" key="2">
    <source>
        <dbReference type="Pfam" id="PF15463"/>
    </source>
</evidence>
<feature type="region of interest" description="Disordered" evidence="1">
    <location>
        <begin position="1"/>
        <end position="63"/>
    </location>
</feature>
<evidence type="ECO:0000313" key="4">
    <source>
        <dbReference type="Proteomes" id="UP000295604"/>
    </source>
</evidence>
<reference evidence="3 4" key="1">
    <citation type="submission" date="2018-11" db="EMBL/GenBank/DDBJ databases">
        <title>Genome sequence and assembly of Colletotrichum sidae.</title>
        <authorList>
            <person name="Gan P."/>
            <person name="Shirasu K."/>
        </authorList>
    </citation>
    <scope>NUCLEOTIDE SEQUENCE [LARGE SCALE GENOMIC DNA]</scope>
    <source>
        <strain evidence="3 4">CBS 518.97</strain>
    </source>
</reference>
<feature type="domain" description="Extracellular mutant protein 11 C-terminal" evidence="2">
    <location>
        <begin position="74"/>
        <end position="205"/>
    </location>
</feature>
<dbReference type="Pfam" id="PF15463">
    <property type="entry name" value="ECM11"/>
    <property type="match status" value="1"/>
</dbReference>
<dbReference type="InterPro" id="IPR053029">
    <property type="entry name" value="RNA_pol_I-specific_init_factor"/>
</dbReference>
<dbReference type="PANTHER" id="PTHR28244:SF3">
    <property type="entry name" value="EXTRACELLULAR MUTANT PROTEIN 11 C-TERMINAL DOMAIN-CONTAINING PROTEIN"/>
    <property type="match status" value="1"/>
</dbReference>
<gene>
    <name evidence="3" type="ORF">C8034_v002683</name>
</gene>
<dbReference type="GO" id="GO:0001164">
    <property type="term" value="F:RNA polymerase I core promoter sequence-specific DNA binding"/>
    <property type="evidence" value="ECO:0007669"/>
    <property type="project" value="TreeGrafter"/>
</dbReference>
<accession>A0A4R8SPN7</accession>
<dbReference type="AlphaFoldDB" id="A0A4R8SPN7"/>
<organism evidence="3 4">
    <name type="scientific">Colletotrichum sidae</name>
    <dbReference type="NCBI Taxonomy" id="1347389"/>
    <lineage>
        <taxon>Eukaryota</taxon>
        <taxon>Fungi</taxon>
        <taxon>Dikarya</taxon>
        <taxon>Ascomycota</taxon>
        <taxon>Pezizomycotina</taxon>
        <taxon>Sordariomycetes</taxon>
        <taxon>Hypocreomycetidae</taxon>
        <taxon>Glomerellales</taxon>
        <taxon>Glomerellaceae</taxon>
        <taxon>Colletotrichum</taxon>
        <taxon>Colletotrichum orbiculare species complex</taxon>
    </lineage>
</organism>
<comment type="caution">
    <text evidence="3">The sequence shown here is derived from an EMBL/GenBank/DDBJ whole genome shotgun (WGS) entry which is preliminary data.</text>
</comment>
<dbReference type="GO" id="GO:0042790">
    <property type="term" value="P:nucleolar large rRNA transcription by RNA polymerase I"/>
    <property type="evidence" value="ECO:0007669"/>
    <property type="project" value="TreeGrafter"/>
</dbReference>
<proteinExistence type="predicted"/>
<feature type="compositionally biased region" description="Polar residues" evidence="1">
    <location>
        <begin position="24"/>
        <end position="34"/>
    </location>
</feature>
<name>A0A4R8SPN7_9PEZI</name>
<evidence type="ECO:0000313" key="3">
    <source>
        <dbReference type="EMBL" id="TEA01055.1"/>
    </source>
</evidence>
<dbReference type="GO" id="GO:0017025">
    <property type="term" value="F:TBP-class protein binding"/>
    <property type="evidence" value="ECO:0007669"/>
    <property type="project" value="TreeGrafter"/>
</dbReference>
<dbReference type="GO" id="GO:0070860">
    <property type="term" value="C:RNA polymerase I core factor complex"/>
    <property type="evidence" value="ECO:0007669"/>
    <property type="project" value="TreeGrafter"/>
</dbReference>
<keyword evidence="4" id="KW-1185">Reference proteome</keyword>
<sequence length="210" mass="24118">MGKDLNSRQLELFADDEGEGSLDSGYTTRHNGSATPRVHTEKPSHDDIQTERSLQAAGIDEEDKSFKRHRDSCDYLDDELAGMTYAMLRHQSFDDDPLKKVLQPATPLTGDTLQAKLEHFKGQREADQQKFFTQMNVSDWQRSGDWLLDRFGEVAQKLKESRKSKRDLVDQFESEISSREETVRQQTESIIKKLGKIKHKGEDMLADKEI</sequence>
<dbReference type="EMBL" id="QAPF01001514">
    <property type="protein sequence ID" value="TEA01055.1"/>
    <property type="molecule type" value="Genomic_DNA"/>
</dbReference>
<evidence type="ECO:0000256" key="1">
    <source>
        <dbReference type="SAM" id="MobiDB-lite"/>
    </source>
</evidence>
<dbReference type="InterPro" id="IPR029178">
    <property type="entry name" value="Ecm11_C"/>
</dbReference>
<dbReference type="PANTHER" id="PTHR28244">
    <property type="entry name" value="RNA POLYMERASE I-SPECIFIC TRANSCRIPTION INITIATION FACTOR RRN11"/>
    <property type="match status" value="1"/>
</dbReference>
<feature type="compositionally biased region" description="Basic and acidic residues" evidence="1">
    <location>
        <begin position="38"/>
        <end position="50"/>
    </location>
</feature>
<protein>
    <recommendedName>
        <fullName evidence="2">Extracellular mutant protein 11 C-terminal domain-containing protein</fullName>
    </recommendedName>
</protein>